<reference evidence="3" key="1">
    <citation type="submission" date="2021-01" db="EMBL/GenBank/DDBJ databases">
        <authorList>
            <person name="Corre E."/>
            <person name="Pelletier E."/>
            <person name="Niang G."/>
            <person name="Scheremetjew M."/>
            <person name="Finn R."/>
            <person name="Kale V."/>
            <person name="Holt S."/>
            <person name="Cochrane G."/>
            <person name="Meng A."/>
            <person name="Brown T."/>
            <person name="Cohen L."/>
        </authorList>
    </citation>
    <scope>NUCLEOTIDE SEQUENCE</scope>
    <source>
        <strain evidence="3">CCMP 2712</strain>
    </source>
</reference>
<dbReference type="EMBL" id="HBKN01039086">
    <property type="protein sequence ID" value="CAE2326694.1"/>
    <property type="molecule type" value="Transcribed_RNA"/>
</dbReference>
<evidence type="ECO:0000313" key="3">
    <source>
        <dbReference type="EMBL" id="CAE2326694.1"/>
    </source>
</evidence>
<gene>
    <name evidence="2" type="ORF">GTHE00462_LOCUS30629</name>
    <name evidence="3" type="ORF">GTHE00462_LOCUS30630</name>
</gene>
<sequence>MTTFRHPAAPVKARLDRPIVYEAIKDHHLPRRGVEKLRHIREVDRGNVNKHVSAAKDTGKTVHAAPKRNVGAFMNYRRNPQPSGSPKLLRVMEGSCPYRQETKPIVQLGSGTSLVSNKKNHKGLSVSRKARLYIRSLSHKIARVRWMKVEFEDLLLLISYSMFAASGILALVAISMFFYDAQISLKSRI</sequence>
<name>A0A6U6CFE8_GUITH</name>
<keyword evidence="1" id="KW-0812">Transmembrane</keyword>
<accession>A0A6U6CFE8</accession>
<protein>
    <submittedName>
        <fullName evidence="3">Uncharacterized protein</fullName>
    </submittedName>
</protein>
<keyword evidence="1" id="KW-0472">Membrane</keyword>
<proteinExistence type="predicted"/>
<keyword evidence="1" id="KW-1133">Transmembrane helix</keyword>
<organism evidence="3">
    <name type="scientific">Guillardia theta</name>
    <name type="common">Cryptophyte</name>
    <name type="synonym">Cryptomonas phi</name>
    <dbReference type="NCBI Taxonomy" id="55529"/>
    <lineage>
        <taxon>Eukaryota</taxon>
        <taxon>Cryptophyceae</taxon>
        <taxon>Pyrenomonadales</taxon>
        <taxon>Geminigeraceae</taxon>
        <taxon>Guillardia</taxon>
    </lineage>
</organism>
<dbReference type="AlphaFoldDB" id="A0A6U6CFE8"/>
<evidence type="ECO:0000256" key="1">
    <source>
        <dbReference type="SAM" id="Phobius"/>
    </source>
</evidence>
<evidence type="ECO:0000313" key="2">
    <source>
        <dbReference type="EMBL" id="CAE2326692.1"/>
    </source>
</evidence>
<feature type="transmembrane region" description="Helical" evidence="1">
    <location>
        <begin position="154"/>
        <end position="179"/>
    </location>
</feature>
<dbReference type="EMBL" id="HBKN01039085">
    <property type="protein sequence ID" value="CAE2326692.1"/>
    <property type="molecule type" value="Transcribed_RNA"/>
</dbReference>